<name>A0A974I1G3_XENLA</name>
<organism evidence="2 3">
    <name type="scientific">Xenopus laevis</name>
    <name type="common">African clawed frog</name>
    <dbReference type="NCBI Taxonomy" id="8355"/>
    <lineage>
        <taxon>Eukaryota</taxon>
        <taxon>Metazoa</taxon>
        <taxon>Chordata</taxon>
        <taxon>Craniata</taxon>
        <taxon>Vertebrata</taxon>
        <taxon>Euteleostomi</taxon>
        <taxon>Amphibia</taxon>
        <taxon>Batrachia</taxon>
        <taxon>Anura</taxon>
        <taxon>Pipoidea</taxon>
        <taxon>Pipidae</taxon>
        <taxon>Xenopodinae</taxon>
        <taxon>Xenopus</taxon>
        <taxon>Xenopus</taxon>
    </lineage>
</organism>
<keyword evidence="1" id="KW-0472">Membrane</keyword>
<dbReference type="AlphaFoldDB" id="A0A974I1G3"/>
<sequence length="81" mass="8911">MYCMSQYHFMLCLITTYKESAKDNLFAQSFKGTFCCCGSCLKKMDTVIPPAGLSLTSINIILVVLAVFTLPLLSYSGSAHE</sequence>
<dbReference type="Proteomes" id="UP000694892">
    <property type="component" value="Chromosome 1S"/>
</dbReference>
<keyword evidence="1" id="KW-1133">Transmembrane helix</keyword>
<proteinExistence type="predicted"/>
<accession>A0A974I1G3</accession>
<dbReference type="EMBL" id="CM004467">
    <property type="protein sequence ID" value="OCT97835.1"/>
    <property type="molecule type" value="Genomic_DNA"/>
</dbReference>
<reference evidence="3" key="1">
    <citation type="journal article" date="2016" name="Nature">
        <title>Genome evolution in the allotetraploid frog Xenopus laevis.</title>
        <authorList>
            <person name="Session A.M."/>
            <person name="Uno Y."/>
            <person name="Kwon T."/>
            <person name="Chapman J.A."/>
            <person name="Toyoda A."/>
            <person name="Takahashi S."/>
            <person name="Fukui A."/>
            <person name="Hikosaka A."/>
            <person name="Suzuki A."/>
            <person name="Kondo M."/>
            <person name="van Heeringen S.J."/>
            <person name="Quigley I."/>
            <person name="Heinz S."/>
            <person name="Ogino H."/>
            <person name="Ochi H."/>
            <person name="Hellsten U."/>
            <person name="Lyons J.B."/>
            <person name="Simakov O."/>
            <person name="Putnam N."/>
            <person name="Stites J."/>
            <person name="Kuroki Y."/>
            <person name="Tanaka T."/>
            <person name="Michiue T."/>
            <person name="Watanabe M."/>
            <person name="Bogdanovic O."/>
            <person name="Lister R."/>
            <person name="Georgiou G."/>
            <person name="Paranjpe S.S."/>
            <person name="van Kruijsbergen I."/>
            <person name="Shu S."/>
            <person name="Carlson J."/>
            <person name="Kinoshita T."/>
            <person name="Ohta Y."/>
            <person name="Mawaribuchi S."/>
            <person name="Jenkins J."/>
            <person name="Grimwood J."/>
            <person name="Schmutz J."/>
            <person name="Mitros T."/>
            <person name="Mozaffari S.V."/>
            <person name="Suzuki Y."/>
            <person name="Haramoto Y."/>
            <person name="Yamamoto T.S."/>
            <person name="Takagi C."/>
            <person name="Heald R."/>
            <person name="Miller K."/>
            <person name="Haudenschild C."/>
            <person name="Kitzman J."/>
            <person name="Nakayama T."/>
            <person name="Izutsu Y."/>
            <person name="Robert J."/>
            <person name="Fortriede J."/>
            <person name="Burns K."/>
            <person name="Lotay V."/>
            <person name="Karimi K."/>
            <person name="Yasuoka Y."/>
            <person name="Dichmann D.S."/>
            <person name="Flajnik M.F."/>
            <person name="Houston D.W."/>
            <person name="Shendure J."/>
            <person name="DuPasquier L."/>
            <person name="Vize P.D."/>
            <person name="Zorn A.M."/>
            <person name="Ito M."/>
            <person name="Marcotte E.M."/>
            <person name="Wallingford J.B."/>
            <person name="Ito Y."/>
            <person name="Asashima M."/>
            <person name="Ueno N."/>
            <person name="Matsuda Y."/>
            <person name="Veenstra G.J."/>
            <person name="Fujiyama A."/>
            <person name="Harland R.M."/>
            <person name="Taira M."/>
            <person name="Rokhsar D.S."/>
        </authorList>
    </citation>
    <scope>NUCLEOTIDE SEQUENCE [LARGE SCALE GENOMIC DNA]</scope>
    <source>
        <strain evidence="3">J</strain>
    </source>
</reference>
<feature type="transmembrane region" description="Helical" evidence="1">
    <location>
        <begin position="51"/>
        <end position="73"/>
    </location>
</feature>
<gene>
    <name evidence="2" type="ORF">XELAEV_18010067mg</name>
</gene>
<keyword evidence="1" id="KW-0812">Transmembrane</keyword>
<evidence type="ECO:0000313" key="3">
    <source>
        <dbReference type="Proteomes" id="UP000694892"/>
    </source>
</evidence>
<evidence type="ECO:0000313" key="2">
    <source>
        <dbReference type="EMBL" id="OCT97835.1"/>
    </source>
</evidence>
<evidence type="ECO:0000256" key="1">
    <source>
        <dbReference type="SAM" id="Phobius"/>
    </source>
</evidence>
<protein>
    <submittedName>
        <fullName evidence="2">Uncharacterized protein</fullName>
    </submittedName>
</protein>